<comment type="similarity">
    <text evidence="1">Belongs to the LysR transcriptional regulatory family.</text>
</comment>
<dbReference type="SUPFAM" id="SSF46785">
    <property type="entry name" value="Winged helix' DNA-binding domain"/>
    <property type="match status" value="1"/>
</dbReference>
<dbReference type="PROSITE" id="PS50931">
    <property type="entry name" value="HTH_LYSR"/>
    <property type="match status" value="1"/>
</dbReference>
<dbReference type="PANTHER" id="PTHR30537">
    <property type="entry name" value="HTH-TYPE TRANSCRIPTIONAL REGULATOR"/>
    <property type="match status" value="1"/>
</dbReference>
<gene>
    <name evidence="6" type="ORF">GP644_02045</name>
</gene>
<dbReference type="GO" id="GO:0043565">
    <property type="term" value="F:sequence-specific DNA binding"/>
    <property type="evidence" value="ECO:0007669"/>
    <property type="project" value="TreeGrafter"/>
</dbReference>
<evidence type="ECO:0000256" key="1">
    <source>
        <dbReference type="ARBA" id="ARBA00009437"/>
    </source>
</evidence>
<evidence type="ECO:0000256" key="2">
    <source>
        <dbReference type="ARBA" id="ARBA00023015"/>
    </source>
</evidence>
<evidence type="ECO:0000256" key="4">
    <source>
        <dbReference type="ARBA" id="ARBA00023163"/>
    </source>
</evidence>
<dbReference type="Gene3D" id="1.10.10.10">
    <property type="entry name" value="Winged helix-like DNA-binding domain superfamily/Winged helix DNA-binding domain"/>
    <property type="match status" value="1"/>
</dbReference>
<sequence length="292" mass="31450">MNWRDLPPMASLRAFAAFSEAGNVKLAGAALNVSHAAISQHLRALEAHLGVGLLDRSGRALSLTEKGEQLARALDLGFGAIGAAVQDLKGADANRPLHISCTSSFAASWLMPRLPGFRALHPEINLMLDPSPELVALTPGGVDIAIRYGQGGWPGHDVEMLLASPMVIVAAPGLVPVKEGRTPADLVNYPWLDELGTTESTNWLESYGVSPSGWVSRVQVPGNLLLDGVRSGQGVVVTVRHFVEDDLKSGRLVELFCETDQRGYHIVTRPGVLRPSARSFVQWLRRQKNMSS</sequence>
<dbReference type="EMBL" id="WSFO01000001">
    <property type="protein sequence ID" value="KAE9632579.1"/>
    <property type="molecule type" value="Genomic_DNA"/>
</dbReference>
<dbReference type="GO" id="GO:0006351">
    <property type="term" value="P:DNA-templated transcription"/>
    <property type="evidence" value="ECO:0007669"/>
    <property type="project" value="TreeGrafter"/>
</dbReference>
<proteinExistence type="inferred from homology"/>
<evidence type="ECO:0000259" key="5">
    <source>
        <dbReference type="PROSITE" id="PS50931"/>
    </source>
</evidence>
<reference evidence="6 7" key="1">
    <citation type="submission" date="2019-12" db="EMBL/GenBank/DDBJ databases">
        <authorList>
            <person name="Zhang Y.-J."/>
        </authorList>
    </citation>
    <scope>NUCLEOTIDE SEQUENCE [LARGE SCALE GENOMIC DNA]</scope>
    <source>
        <strain evidence="6 7">H18S-6</strain>
    </source>
</reference>
<evidence type="ECO:0000313" key="6">
    <source>
        <dbReference type="EMBL" id="KAE9632579.1"/>
    </source>
</evidence>
<dbReference type="GO" id="GO:0003700">
    <property type="term" value="F:DNA-binding transcription factor activity"/>
    <property type="evidence" value="ECO:0007669"/>
    <property type="project" value="InterPro"/>
</dbReference>
<dbReference type="AlphaFoldDB" id="A0A6A4RL81"/>
<dbReference type="PANTHER" id="PTHR30537:SF79">
    <property type="entry name" value="TRANSCRIPTIONAL REGULATOR-RELATED"/>
    <property type="match status" value="1"/>
</dbReference>
<keyword evidence="3" id="KW-0238">DNA-binding</keyword>
<dbReference type="RefSeq" id="WP_158976651.1">
    <property type="nucleotide sequence ID" value="NZ_WSFO01000001.1"/>
</dbReference>
<evidence type="ECO:0000313" key="7">
    <source>
        <dbReference type="Proteomes" id="UP000441586"/>
    </source>
</evidence>
<dbReference type="InterPro" id="IPR005119">
    <property type="entry name" value="LysR_subst-bd"/>
</dbReference>
<accession>A0A6A4RL81</accession>
<protein>
    <submittedName>
        <fullName evidence="6">LysR family transcriptional regulator</fullName>
    </submittedName>
</protein>
<keyword evidence="2" id="KW-0805">Transcription regulation</keyword>
<dbReference type="Proteomes" id="UP000441586">
    <property type="component" value="Unassembled WGS sequence"/>
</dbReference>
<dbReference type="Pfam" id="PF03466">
    <property type="entry name" value="LysR_substrate"/>
    <property type="match status" value="1"/>
</dbReference>
<keyword evidence="4" id="KW-0804">Transcription</keyword>
<dbReference type="InterPro" id="IPR058163">
    <property type="entry name" value="LysR-type_TF_proteobact-type"/>
</dbReference>
<feature type="domain" description="HTH lysR-type" evidence="5">
    <location>
        <begin position="1"/>
        <end position="64"/>
    </location>
</feature>
<organism evidence="6 7">
    <name type="scientific">Parasedimentitalea maritima</name>
    <dbReference type="NCBI Taxonomy" id="2578117"/>
    <lineage>
        <taxon>Bacteria</taxon>
        <taxon>Pseudomonadati</taxon>
        <taxon>Pseudomonadota</taxon>
        <taxon>Alphaproteobacteria</taxon>
        <taxon>Rhodobacterales</taxon>
        <taxon>Paracoccaceae</taxon>
        <taxon>Parasedimentitalea</taxon>
    </lineage>
</organism>
<dbReference type="InterPro" id="IPR036388">
    <property type="entry name" value="WH-like_DNA-bd_sf"/>
</dbReference>
<dbReference type="InterPro" id="IPR036390">
    <property type="entry name" value="WH_DNA-bd_sf"/>
</dbReference>
<comment type="caution">
    <text evidence="6">The sequence shown here is derived from an EMBL/GenBank/DDBJ whole genome shotgun (WGS) entry which is preliminary data.</text>
</comment>
<evidence type="ECO:0000256" key="3">
    <source>
        <dbReference type="ARBA" id="ARBA00023125"/>
    </source>
</evidence>
<dbReference type="Pfam" id="PF00126">
    <property type="entry name" value="HTH_1"/>
    <property type="match status" value="1"/>
</dbReference>
<dbReference type="SUPFAM" id="SSF53850">
    <property type="entry name" value="Periplasmic binding protein-like II"/>
    <property type="match status" value="1"/>
</dbReference>
<dbReference type="InterPro" id="IPR000847">
    <property type="entry name" value="LysR_HTH_N"/>
</dbReference>
<name>A0A6A4RL81_9RHOB</name>
<dbReference type="Gene3D" id="3.40.190.10">
    <property type="entry name" value="Periplasmic binding protein-like II"/>
    <property type="match status" value="2"/>
</dbReference>